<dbReference type="InterPro" id="IPR005025">
    <property type="entry name" value="FMN_Rdtase-like_dom"/>
</dbReference>
<organism evidence="2 3">
    <name type="scientific">Hyalella azteca</name>
    <name type="common">Amphipod</name>
    <dbReference type="NCBI Taxonomy" id="294128"/>
    <lineage>
        <taxon>Eukaryota</taxon>
        <taxon>Metazoa</taxon>
        <taxon>Ecdysozoa</taxon>
        <taxon>Arthropoda</taxon>
        <taxon>Crustacea</taxon>
        <taxon>Multicrustacea</taxon>
        <taxon>Malacostraca</taxon>
        <taxon>Eumalacostraca</taxon>
        <taxon>Peracarida</taxon>
        <taxon>Amphipoda</taxon>
        <taxon>Senticaudata</taxon>
        <taxon>Talitrida</taxon>
        <taxon>Talitroidea</taxon>
        <taxon>Hyalellidae</taxon>
        <taxon>Hyalella</taxon>
    </lineage>
</organism>
<evidence type="ECO:0000313" key="3">
    <source>
        <dbReference type="RefSeq" id="XP_018010288.1"/>
    </source>
</evidence>
<feature type="domain" description="NADPH-dependent FMN reductase-like" evidence="1">
    <location>
        <begin position="6"/>
        <end position="154"/>
    </location>
</feature>
<keyword evidence="2" id="KW-1185">Reference proteome</keyword>
<dbReference type="KEGG" id="hazt:108667737"/>
<dbReference type="OrthoDB" id="68575at2759"/>
<dbReference type="GO" id="GO:0010181">
    <property type="term" value="F:FMN binding"/>
    <property type="evidence" value="ECO:0007669"/>
    <property type="project" value="TreeGrafter"/>
</dbReference>
<dbReference type="PANTHER" id="PTHR30543">
    <property type="entry name" value="CHROMATE REDUCTASE"/>
    <property type="match status" value="1"/>
</dbReference>
<name>A0A8B7N9Y2_HYAAZ</name>
<dbReference type="SUPFAM" id="SSF52218">
    <property type="entry name" value="Flavoproteins"/>
    <property type="match status" value="1"/>
</dbReference>
<dbReference type="OMA" id="EYFWRPS"/>
<dbReference type="RefSeq" id="XP_018010288.1">
    <property type="nucleotide sequence ID" value="XM_018154799.2"/>
</dbReference>
<evidence type="ECO:0000259" key="1">
    <source>
        <dbReference type="Pfam" id="PF03358"/>
    </source>
</evidence>
<evidence type="ECO:0000313" key="2">
    <source>
        <dbReference type="Proteomes" id="UP000694843"/>
    </source>
</evidence>
<dbReference type="RefSeq" id="XP_047740710.1">
    <property type="nucleotide sequence ID" value="XM_047884754.1"/>
</dbReference>
<evidence type="ECO:0000313" key="4">
    <source>
        <dbReference type="RefSeq" id="XP_018010289.1"/>
    </source>
</evidence>
<dbReference type="PANTHER" id="PTHR30543:SF21">
    <property type="entry name" value="NAD(P)H-DEPENDENT FMN REDUCTASE LOT6"/>
    <property type="match status" value="1"/>
</dbReference>
<dbReference type="GeneID" id="108667737"/>
<dbReference type="RefSeq" id="XP_018010289.1">
    <property type="nucleotide sequence ID" value="XM_018154800.2"/>
</dbReference>
<dbReference type="Gene3D" id="3.40.50.360">
    <property type="match status" value="1"/>
</dbReference>
<dbReference type="InterPro" id="IPR050712">
    <property type="entry name" value="NAD(P)H-dep_reductase"/>
</dbReference>
<dbReference type="GO" id="GO:0016491">
    <property type="term" value="F:oxidoreductase activity"/>
    <property type="evidence" value="ECO:0007669"/>
    <property type="project" value="InterPro"/>
</dbReference>
<dbReference type="Proteomes" id="UP000694843">
    <property type="component" value="Unplaced"/>
</dbReference>
<proteinExistence type="predicted"/>
<dbReference type="InterPro" id="IPR029039">
    <property type="entry name" value="Flavoprotein-like_sf"/>
</dbReference>
<reference evidence="3 4" key="1">
    <citation type="submission" date="2025-04" db="UniProtKB">
        <authorList>
            <consortium name="RefSeq"/>
        </authorList>
    </citation>
    <scope>IDENTIFICATION</scope>
    <source>
        <tissue evidence="3 4">Whole organism</tissue>
    </source>
</reference>
<dbReference type="AlphaFoldDB" id="A0A8B7N9Y2"/>
<protein>
    <submittedName>
        <fullName evidence="3 4">Uncharacterized protein LOC108667737</fullName>
    </submittedName>
</protein>
<evidence type="ECO:0000313" key="5">
    <source>
        <dbReference type="RefSeq" id="XP_047740710.1"/>
    </source>
</evidence>
<accession>A0A8B7N9Y2</accession>
<dbReference type="GO" id="GO:0005829">
    <property type="term" value="C:cytosol"/>
    <property type="evidence" value="ECO:0007669"/>
    <property type="project" value="TreeGrafter"/>
</dbReference>
<dbReference type="Pfam" id="PF03358">
    <property type="entry name" value="FMN_red"/>
    <property type="match status" value="1"/>
</dbReference>
<sequence length="200" mass="21745">MTSSLKVLVVLGSMREGRMADRVSKFIQNKVKQAGHSPTVLDPEALPNEGTVVCPLHFHRDPSKIPQWMTDTNEIIKGSDCVIVVTPEYNCAPPPALLAVFNNFPPASFRHKPVSIVCYSIGQFGGLRAAALVLPFFNELGLVPLPKSVVIPNVPQKLSEDGTCLEERVSVSADALVREMTWYANALNAYAATVPPPPKQ</sequence>
<gene>
    <name evidence="3 4 5" type="primary">LOC108667737</name>
</gene>